<evidence type="ECO:0000313" key="7">
    <source>
        <dbReference type="EMBL" id="NMP32890.1"/>
    </source>
</evidence>
<accession>A0A7Y0LGP2</accession>
<comment type="caution">
    <text evidence="7">The sequence shown here is derived from an EMBL/GenBank/DDBJ whole genome shotgun (WGS) entry which is preliminary data.</text>
</comment>
<keyword evidence="7" id="KW-0966">Cell projection</keyword>
<dbReference type="InterPro" id="IPR003713">
    <property type="entry name" value="FliS"/>
</dbReference>
<evidence type="ECO:0000256" key="5">
    <source>
        <dbReference type="ARBA" id="ARBA00023186"/>
    </source>
</evidence>
<evidence type="ECO:0000256" key="2">
    <source>
        <dbReference type="ARBA" id="ARBA00008787"/>
    </source>
</evidence>
<dbReference type="PANTHER" id="PTHR34773:SF1">
    <property type="entry name" value="FLAGELLAR SECRETION CHAPERONE FLIS"/>
    <property type="match status" value="1"/>
</dbReference>
<proteinExistence type="inferred from homology"/>
<dbReference type="GO" id="GO:0005829">
    <property type="term" value="C:cytosol"/>
    <property type="evidence" value="ECO:0007669"/>
    <property type="project" value="UniProtKB-SubCell"/>
</dbReference>
<name>A0A7Y0LGP2_9GAMM</name>
<keyword evidence="7" id="KW-0282">Flagellum</keyword>
<dbReference type="PIRSF" id="PIRSF039090">
    <property type="entry name" value="Flis"/>
    <property type="match status" value="1"/>
</dbReference>
<comment type="subcellular location">
    <subcellularLocation>
        <location evidence="1 6">Cytoplasm</location>
        <location evidence="1 6">Cytosol</location>
    </subcellularLocation>
</comment>
<reference evidence="7 8" key="1">
    <citation type="submission" date="2020-04" db="EMBL/GenBank/DDBJ databases">
        <title>Thalassotalea sp. M1531, isolated from the surface of marine red alga.</title>
        <authorList>
            <person name="Pang L."/>
            <person name="Lu D.-C."/>
        </authorList>
    </citation>
    <scope>NUCLEOTIDE SEQUENCE [LARGE SCALE GENOMIC DNA]</scope>
    <source>
        <strain evidence="7 8">M1531</strain>
    </source>
</reference>
<dbReference type="Gene3D" id="1.20.120.340">
    <property type="entry name" value="Flagellar protein FliS"/>
    <property type="match status" value="1"/>
</dbReference>
<keyword evidence="8" id="KW-1185">Reference proteome</keyword>
<keyword evidence="7" id="KW-0969">Cilium</keyword>
<dbReference type="GO" id="GO:0071973">
    <property type="term" value="P:bacterial-type flagellum-dependent cell motility"/>
    <property type="evidence" value="ECO:0007669"/>
    <property type="project" value="TreeGrafter"/>
</dbReference>
<evidence type="ECO:0000256" key="1">
    <source>
        <dbReference type="ARBA" id="ARBA00004514"/>
    </source>
</evidence>
<comment type="similarity">
    <text evidence="2 6">Belongs to the FliS family.</text>
</comment>
<dbReference type="SUPFAM" id="SSF101116">
    <property type="entry name" value="Flagellar export chaperone FliS"/>
    <property type="match status" value="1"/>
</dbReference>
<sequence>MANINLRHYQKEATKTQLASADPYVITQMLMAGVLDSLALAKGALARNDFENKSKAISKASNIIDALRSSLDFKAGGEVCDNLNALYEYMQGRLADASVDKDTIAIDEVASLFKEIKEGWDSIPVEARQEAETQRKQSMANAI</sequence>
<dbReference type="InterPro" id="IPR036584">
    <property type="entry name" value="FliS_sf"/>
</dbReference>
<keyword evidence="5" id="KW-0143">Chaperone</keyword>
<evidence type="ECO:0000256" key="6">
    <source>
        <dbReference type="PIRNR" id="PIRNR039090"/>
    </source>
</evidence>
<organism evidence="7 8">
    <name type="scientific">Thalassotalea algicola</name>
    <dbReference type="NCBI Taxonomy" id="2716224"/>
    <lineage>
        <taxon>Bacteria</taxon>
        <taxon>Pseudomonadati</taxon>
        <taxon>Pseudomonadota</taxon>
        <taxon>Gammaproteobacteria</taxon>
        <taxon>Alteromonadales</taxon>
        <taxon>Colwelliaceae</taxon>
        <taxon>Thalassotalea</taxon>
    </lineage>
</organism>
<keyword evidence="3 6" id="KW-0963">Cytoplasm</keyword>
<dbReference type="EMBL" id="JABBXH010000005">
    <property type="protein sequence ID" value="NMP32890.1"/>
    <property type="molecule type" value="Genomic_DNA"/>
</dbReference>
<dbReference type="RefSeq" id="WP_169076214.1">
    <property type="nucleotide sequence ID" value="NZ_JABBXH010000005.1"/>
</dbReference>
<evidence type="ECO:0000256" key="4">
    <source>
        <dbReference type="ARBA" id="ARBA00022795"/>
    </source>
</evidence>
<keyword evidence="4 6" id="KW-1005">Bacterial flagellum biogenesis</keyword>
<dbReference type="AlphaFoldDB" id="A0A7Y0LGP2"/>
<dbReference type="GO" id="GO:0044780">
    <property type="term" value="P:bacterial-type flagellum assembly"/>
    <property type="evidence" value="ECO:0007669"/>
    <property type="project" value="InterPro"/>
</dbReference>
<dbReference type="NCBIfam" id="TIGR00208">
    <property type="entry name" value="fliS"/>
    <property type="match status" value="1"/>
</dbReference>
<dbReference type="PANTHER" id="PTHR34773">
    <property type="entry name" value="FLAGELLAR SECRETION CHAPERONE FLIS"/>
    <property type="match status" value="1"/>
</dbReference>
<gene>
    <name evidence="7" type="primary">fliS</name>
    <name evidence="7" type="ORF">HII17_15135</name>
</gene>
<dbReference type="CDD" id="cd16098">
    <property type="entry name" value="FliS"/>
    <property type="match status" value="1"/>
</dbReference>
<dbReference type="Pfam" id="PF02561">
    <property type="entry name" value="FliS"/>
    <property type="match status" value="1"/>
</dbReference>
<evidence type="ECO:0000256" key="3">
    <source>
        <dbReference type="ARBA" id="ARBA00022490"/>
    </source>
</evidence>
<evidence type="ECO:0000313" key="8">
    <source>
        <dbReference type="Proteomes" id="UP000568664"/>
    </source>
</evidence>
<protein>
    <recommendedName>
        <fullName evidence="6">Flagellar secretion chaperone FliS</fullName>
    </recommendedName>
</protein>
<dbReference type="Proteomes" id="UP000568664">
    <property type="component" value="Unassembled WGS sequence"/>
</dbReference>